<evidence type="ECO:0000313" key="3">
    <source>
        <dbReference type="Proteomes" id="UP000014975"/>
    </source>
</evidence>
<dbReference type="STRING" id="1121439.dsat_2273"/>
<evidence type="ECO:0000259" key="1">
    <source>
        <dbReference type="Pfam" id="PF01966"/>
    </source>
</evidence>
<dbReference type="PATRIC" id="fig|1121439.3.peg.662"/>
<dbReference type="Gene3D" id="1.10.3210.10">
    <property type="entry name" value="Hypothetical protein af1432"/>
    <property type="match status" value="1"/>
</dbReference>
<keyword evidence="3" id="KW-1185">Reference proteome</keyword>
<dbReference type="eggNOG" id="COG1418">
    <property type="taxonomic scope" value="Bacteria"/>
</dbReference>
<feature type="domain" description="HD" evidence="1">
    <location>
        <begin position="65"/>
        <end position="151"/>
    </location>
</feature>
<dbReference type="InterPro" id="IPR006674">
    <property type="entry name" value="HD_domain"/>
</dbReference>
<dbReference type="Pfam" id="PF01966">
    <property type="entry name" value="HD"/>
    <property type="match status" value="1"/>
</dbReference>
<comment type="caution">
    <text evidence="2">The sequence shown here is derived from an EMBL/GenBank/DDBJ whole genome shotgun (WGS) entry which is preliminary data.</text>
</comment>
<proteinExistence type="predicted"/>
<organism evidence="2 3">
    <name type="scientific">Alkalidesulfovibrio alkalitolerans DSM 16529</name>
    <dbReference type="NCBI Taxonomy" id="1121439"/>
    <lineage>
        <taxon>Bacteria</taxon>
        <taxon>Pseudomonadati</taxon>
        <taxon>Thermodesulfobacteriota</taxon>
        <taxon>Desulfovibrionia</taxon>
        <taxon>Desulfovibrionales</taxon>
        <taxon>Desulfovibrionaceae</taxon>
        <taxon>Alkalidesulfovibrio</taxon>
    </lineage>
</organism>
<evidence type="ECO:0000313" key="2">
    <source>
        <dbReference type="EMBL" id="EPR34910.1"/>
    </source>
</evidence>
<protein>
    <recommendedName>
        <fullName evidence="1">HD domain-containing protein</fullName>
    </recommendedName>
</protein>
<dbReference type="AlphaFoldDB" id="S7TEA2"/>
<sequence length="266" mass="29845">MAMHPLKRFRDDACRLAQSLPRPGFATSFAREIEAARMAFFEETLIGRLRDEALSFLYDDFGFGIEHSKAVAVDAAAIVLAETSFWTREDSRRMALLAILAGLLHDATRLDEDGEAKAAELSRSILAQYPLTDEERDIIARAIRDHEIRDGYIPPCDPRAALLSAALYDADKFRYGPDIYVTSLWEFCDYEDMPTPHALKCLSAAENRLPELSGTFRSRPGRSFGEEHLECGARLMPHLTDNLRNVLADIEASPVFPSKTQRPAKP</sequence>
<reference evidence="2 3" key="1">
    <citation type="journal article" date="2013" name="Genome Announc.">
        <title>Draft genome sequences for three mercury-methylating, sulfate-reducing bacteria.</title>
        <authorList>
            <person name="Brown S.D."/>
            <person name="Hurt R.A.Jr."/>
            <person name="Gilmour C.C."/>
            <person name="Elias D.A."/>
        </authorList>
    </citation>
    <scope>NUCLEOTIDE SEQUENCE [LARGE SCALE GENOMIC DNA]</scope>
    <source>
        <strain evidence="2 3">DSM 16529</strain>
    </source>
</reference>
<dbReference type="Proteomes" id="UP000014975">
    <property type="component" value="Unassembled WGS sequence"/>
</dbReference>
<name>S7TEA2_9BACT</name>
<dbReference type="EMBL" id="ATHI01000005">
    <property type="protein sequence ID" value="EPR34910.1"/>
    <property type="molecule type" value="Genomic_DNA"/>
</dbReference>
<dbReference type="RefSeq" id="WP_020886159.1">
    <property type="nucleotide sequence ID" value="NZ_ATHI01000005.1"/>
</dbReference>
<accession>S7TEA2</accession>
<gene>
    <name evidence="2" type="ORF">dsat_2273</name>
</gene>
<dbReference type="SUPFAM" id="SSF109604">
    <property type="entry name" value="HD-domain/PDEase-like"/>
    <property type="match status" value="1"/>
</dbReference>